<name>A0ABN3CVC4_9ACTN</name>
<dbReference type="Proteomes" id="UP001499843">
    <property type="component" value="Unassembled WGS sequence"/>
</dbReference>
<gene>
    <name evidence="1" type="ORF">GCM10009850_088930</name>
</gene>
<evidence type="ECO:0000313" key="2">
    <source>
        <dbReference type="Proteomes" id="UP001499843"/>
    </source>
</evidence>
<accession>A0ABN3CVC4</accession>
<organism evidence="1 2">
    <name type="scientific">Nonomuraea monospora</name>
    <dbReference type="NCBI Taxonomy" id="568818"/>
    <lineage>
        <taxon>Bacteria</taxon>
        <taxon>Bacillati</taxon>
        <taxon>Actinomycetota</taxon>
        <taxon>Actinomycetes</taxon>
        <taxon>Streptosporangiales</taxon>
        <taxon>Streptosporangiaceae</taxon>
        <taxon>Nonomuraea</taxon>
    </lineage>
</organism>
<evidence type="ECO:0000313" key="1">
    <source>
        <dbReference type="EMBL" id="GAA2213431.1"/>
    </source>
</evidence>
<proteinExistence type="predicted"/>
<keyword evidence="2" id="KW-1185">Reference proteome</keyword>
<protein>
    <submittedName>
        <fullName evidence="1">Uncharacterized protein</fullName>
    </submittedName>
</protein>
<comment type="caution">
    <text evidence="1">The sequence shown here is derived from an EMBL/GenBank/DDBJ whole genome shotgun (WGS) entry which is preliminary data.</text>
</comment>
<sequence>MDLDVLEVHEPLRVGQPGGDRLADAEGMSLEREEPHDLRTVVDDGNTYDISEFAHRDGELWRQERIVEGGVRLLQGAPAAHFGFAQFTGVGKGDVHGLLLSAHTLWAS</sequence>
<dbReference type="EMBL" id="BAAAQX010000032">
    <property type="protein sequence ID" value="GAA2213431.1"/>
    <property type="molecule type" value="Genomic_DNA"/>
</dbReference>
<reference evidence="1 2" key="1">
    <citation type="journal article" date="2019" name="Int. J. Syst. Evol. Microbiol.">
        <title>The Global Catalogue of Microorganisms (GCM) 10K type strain sequencing project: providing services to taxonomists for standard genome sequencing and annotation.</title>
        <authorList>
            <consortium name="The Broad Institute Genomics Platform"/>
            <consortium name="The Broad Institute Genome Sequencing Center for Infectious Disease"/>
            <person name="Wu L."/>
            <person name="Ma J."/>
        </authorList>
    </citation>
    <scope>NUCLEOTIDE SEQUENCE [LARGE SCALE GENOMIC DNA]</scope>
    <source>
        <strain evidence="1 2">JCM 16114</strain>
    </source>
</reference>